<dbReference type="EMBL" id="JARJLG010000078">
    <property type="protein sequence ID" value="KAJ7751546.1"/>
    <property type="molecule type" value="Genomic_DNA"/>
</dbReference>
<proteinExistence type="predicted"/>
<comment type="caution">
    <text evidence="2">The sequence shown here is derived from an EMBL/GenBank/DDBJ whole genome shotgun (WGS) entry which is preliminary data.</text>
</comment>
<dbReference type="AlphaFoldDB" id="A0AAD7N9J9"/>
<feature type="region of interest" description="Disordered" evidence="1">
    <location>
        <begin position="21"/>
        <end position="62"/>
    </location>
</feature>
<evidence type="ECO:0000256" key="1">
    <source>
        <dbReference type="SAM" id="MobiDB-lite"/>
    </source>
</evidence>
<feature type="region of interest" description="Disordered" evidence="1">
    <location>
        <begin position="78"/>
        <end position="117"/>
    </location>
</feature>
<sequence length="221" mass="22494">MIIPSHVEDVKAVEQGDTIVNRVSIPNDPPPAYSEYPDPGTVDTSADARPQSGRSPYPPSLAPAASINAYALTEAHPRVRITSPPRANAVRSADIPPPPPLRTPPGPAARSGPRTAAPAARLGQLANARRHVQDGAAAGLGARDAGALGRGALGPHDAVGLARGTAAVCAGEPFARVQCHGRAPSAGDPSGQARAGLLRRHFRVLGRARDAGAHGTPPAIS</sequence>
<protein>
    <submittedName>
        <fullName evidence="2">Uncharacterized protein</fullName>
    </submittedName>
</protein>
<accession>A0AAD7N9J9</accession>
<reference evidence="2" key="1">
    <citation type="submission" date="2023-03" db="EMBL/GenBank/DDBJ databases">
        <title>Massive genome expansion in bonnet fungi (Mycena s.s.) driven by repeated elements and novel gene families across ecological guilds.</title>
        <authorList>
            <consortium name="Lawrence Berkeley National Laboratory"/>
            <person name="Harder C.B."/>
            <person name="Miyauchi S."/>
            <person name="Viragh M."/>
            <person name="Kuo A."/>
            <person name="Thoen E."/>
            <person name="Andreopoulos B."/>
            <person name="Lu D."/>
            <person name="Skrede I."/>
            <person name="Drula E."/>
            <person name="Henrissat B."/>
            <person name="Morin E."/>
            <person name="Kohler A."/>
            <person name="Barry K."/>
            <person name="LaButti K."/>
            <person name="Morin E."/>
            <person name="Salamov A."/>
            <person name="Lipzen A."/>
            <person name="Mereny Z."/>
            <person name="Hegedus B."/>
            <person name="Baldrian P."/>
            <person name="Stursova M."/>
            <person name="Weitz H."/>
            <person name="Taylor A."/>
            <person name="Grigoriev I.V."/>
            <person name="Nagy L.G."/>
            <person name="Martin F."/>
            <person name="Kauserud H."/>
        </authorList>
    </citation>
    <scope>NUCLEOTIDE SEQUENCE</scope>
    <source>
        <strain evidence="2">CBHHK188m</strain>
    </source>
</reference>
<feature type="non-terminal residue" evidence="2">
    <location>
        <position position="1"/>
    </location>
</feature>
<feature type="compositionally biased region" description="Pro residues" evidence="1">
    <location>
        <begin position="95"/>
        <end position="107"/>
    </location>
</feature>
<organism evidence="2 3">
    <name type="scientific">Mycena maculata</name>
    <dbReference type="NCBI Taxonomy" id="230809"/>
    <lineage>
        <taxon>Eukaryota</taxon>
        <taxon>Fungi</taxon>
        <taxon>Dikarya</taxon>
        <taxon>Basidiomycota</taxon>
        <taxon>Agaricomycotina</taxon>
        <taxon>Agaricomycetes</taxon>
        <taxon>Agaricomycetidae</taxon>
        <taxon>Agaricales</taxon>
        <taxon>Marasmiineae</taxon>
        <taxon>Mycenaceae</taxon>
        <taxon>Mycena</taxon>
    </lineage>
</organism>
<keyword evidence="3" id="KW-1185">Reference proteome</keyword>
<gene>
    <name evidence="2" type="ORF">DFH07DRAFT_1061866</name>
</gene>
<evidence type="ECO:0000313" key="3">
    <source>
        <dbReference type="Proteomes" id="UP001215280"/>
    </source>
</evidence>
<dbReference type="Proteomes" id="UP001215280">
    <property type="component" value="Unassembled WGS sequence"/>
</dbReference>
<evidence type="ECO:0000313" key="2">
    <source>
        <dbReference type="EMBL" id="KAJ7751546.1"/>
    </source>
</evidence>
<name>A0AAD7N9J9_9AGAR</name>